<name>A0A806KN84_9BACT</name>
<protein>
    <recommendedName>
        <fullName evidence="2">DUF2281 domain-containing protein</fullName>
    </recommendedName>
</protein>
<proteinExistence type="predicted"/>
<reference evidence="1" key="1">
    <citation type="submission" date="2012-03" db="EMBL/GenBank/DDBJ databases">
        <title>Functional metagenomics reveals considerable lignocellulase gene clusters in the gut microbiome of a wood-feeding higher termite.</title>
        <authorList>
            <person name="Liu N."/>
        </authorList>
    </citation>
    <scope>NUCLEOTIDE SEQUENCE</scope>
</reference>
<dbReference type="AlphaFoldDB" id="A0A806KN84"/>
<organism evidence="1">
    <name type="scientific">uncultured bacterium contig00070</name>
    <dbReference type="NCBI Taxonomy" id="1181551"/>
    <lineage>
        <taxon>Bacteria</taxon>
        <taxon>environmental samples</taxon>
    </lineage>
</organism>
<accession>A0A806KN84</accession>
<evidence type="ECO:0008006" key="2">
    <source>
        <dbReference type="Google" id="ProtNLM"/>
    </source>
</evidence>
<evidence type="ECO:0000313" key="1">
    <source>
        <dbReference type="EMBL" id="AGS53591.1"/>
    </source>
</evidence>
<sequence>MSNKELACALIDKIPDSKITEVVNFILFIYGKGRNEFNDLLAASESTLSFWDNEEDEVWNNV</sequence>
<dbReference type="EMBL" id="JQ844237">
    <property type="protein sequence ID" value="AGS53591.1"/>
    <property type="molecule type" value="Genomic_DNA"/>
</dbReference>